<gene>
    <name evidence="1" type="ORF">M5W82_19595</name>
</gene>
<organism evidence="1 2">
    <name type="scientific">Lysinibacillus xylanilyticus</name>
    <dbReference type="NCBI Taxonomy" id="582475"/>
    <lineage>
        <taxon>Bacteria</taxon>
        <taxon>Bacillati</taxon>
        <taxon>Bacillota</taxon>
        <taxon>Bacilli</taxon>
        <taxon>Bacillales</taxon>
        <taxon>Bacillaceae</taxon>
        <taxon>Lysinibacillus</taxon>
    </lineage>
</organism>
<reference evidence="1 2" key="1">
    <citation type="submission" date="2022-05" db="EMBL/GenBank/DDBJ databases">
        <title>Genome Sequencing of Bee-Associated Microbes.</title>
        <authorList>
            <person name="Dunlap C."/>
        </authorList>
    </citation>
    <scope>NUCLEOTIDE SEQUENCE [LARGE SCALE GENOMIC DNA]</scope>
    <source>
        <strain evidence="1 2">NRRL BD-083</strain>
    </source>
</reference>
<comment type="caution">
    <text evidence="1">The sequence shown here is derived from an EMBL/GenBank/DDBJ whole genome shotgun (WGS) entry which is preliminary data.</text>
</comment>
<dbReference type="EMBL" id="JAMDLZ010000040">
    <property type="protein sequence ID" value="MCY9549088.1"/>
    <property type="molecule type" value="Genomic_DNA"/>
</dbReference>
<proteinExistence type="predicted"/>
<evidence type="ECO:0000313" key="2">
    <source>
        <dbReference type="Proteomes" id="UP001527052"/>
    </source>
</evidence>
<dbReference type="RefSeq" id="WP_134024014.1">
    <property type="nucleotide sequence ID" value="NZ_JAMDLZ010000040.1"/>
</dbReference>
<protein>
    <submittedName>
        <fullName evidence="1">Uncharacterized protein</fullName>
    </submittedName>
</protein>
<name>A0ABT4ETT4_9BACI</name>
<keyword evidence="2" id="KW-1185">Reference proteome</keyword>
<evidence type="ECO:0000313" key="1">
    <source>
        <dbReference type="EMBL" id="MCY9549088.1"/>
    </source>
</evidence>
<dbReference type="Proteomes" id="UP001527052">
    <property type="component" value="Unassembled WGS sequence"/>
</dbReference>
<sequence>MSRPIAVVVSNYKNLDGQFNRSSGNFSTKWFGNCSAMDVEVTVDGEINKDITFGMAIDISNGEDDFKYSEVRNGSRLQYYGSNTFYICNIHNNLKAKNFMVRLFPVV</sequence>
<accession>A0ABT4ETT4</accession>